<dbReference type="Proteomes" id="UP000438699">
    <property type="component" value="Unassembled WGS sequence"/>
</dbReference>
<dbReference type="InterPro" id="IPR045864">
    <property type="entry name" value="aa-tRNA-synth_II/BPL/LPL"/>
</dbReference>
<dbReference type="EMBL" id="WAIE01000005">
    <property type="protein sequence ID" value="KAB1441088.1"/>
    <property type="molecule type" value="Genomic_DNA"/>
</dbReference>
<evidence type="ECO:0000259" key="1">
    <source>
        <dbReference type="Pfam" id="PF03099"/>
    </source>
</evidence>
<feature type="domain" description="BPL/LPL catalytic" evidence="1">
    <location>
        <begin position="88"/>
        <end position="192"/>
    </location>
</feature>
<protein>
    <submittedName>
        <fullName evidence="2">Biotin--[acetyl-CoA-carboxylase] ligase</fullName>
    </submittedName>
</protein>
<dbReference type="PANTHER" id="PTHR12835:SF5">
    <property type="entry name" value="BIOTIN--PROTEIN LIGASE"/>
    <property type="match status" value="1"/>
</dbReference>
<comment type="caution">
    <text evidence="2">The sequence shown here is derived from an EMBL/GenBank/DDBJ whole genome shotgun (WGS) entry which is preliminary data.</text>
</comment>
<dbReference type="Gene3D" id="3.30.930.10">
    <property type="entry name" value="Bira Bifunctional Protein, Domain 2"/>
    <property type="match status" value="1"/>
</dbReference>
<dbReference type="InterPro" id="IPR004143">
    <property type="entry name" value="BPL_LPL_catalytic"/>
</dbReference>
<sequence length="306" mass="33498">MLPSGIHIAIRTASSPEGQTGQHRVAASHESWARDTVAFGPWQDDARSGFLSSKSVPEDVRFPVVIVDECHSSMDEAFALVEKDILPEWGSVIAVSQDCGRGQLRRAWKSPPGNVYGSLRLPNHSSRLDLWGDCMDGLIPLVAGYVFCVALEQMGAQVRLKWPNDFVFRERKVGGMLIEERGDVRVLGVGINLASCPDDSEMRKDTALKAGCLCTSDRSNTPLGVWKSLVNRGENIYTALIDAFSPSEFISLAEDRLAWIGRKVIVHEGGDYSYQARIKGLSPEGRLVLERNGKECVLSSGSILPA</sequence>
<dbReference type="PANTHER" id="PTHR12835">
    <property type="entry name" value="BIOTIN PROTEIN LIGASE"/>
    <property type="match status" value="1"/>
</dbReference>
<dbReference type="GO" id="GO:0004077">
    <property type="term" value="F:biotin--[biotin carboxyl-carrier protein] ligase activity"/>
    <property type="evidence" value="ECO:0007669"/>
    <property type="project" value="TreeGrafter"/>
</dbReference>
<keyword evidence="2" id="KW-0436">Ligase</keyword>
<keyword evidence="3" id="KW-1185">Reference proteome</keyword>
<gene>
    <name evidence="2" type="ORF">F8A88_11675</name>
</gene>
<name>A0A6N6N337_9BACT</name>
<accession>A0A6N6N337</accession>
<dbReference type="Pfam" id="PF03099">
    <property type="entry name" value="BPL_LplA_LipB"/>
    <property type="match status" value="1"/>
</dbReference>
<dbReference type="AlphaFoldDB" id="A0A6N6N337"/>
<reference evidence="2 3" key="1">
    <citation type="journal article" date="2017" name="Int. J. Syst. Evol. Microbiol.">
        <title>Desulfovibrio senegalensis sp. nov., a mesophilic sulfate reducer isolated from marine sediment.</title>
        <authorList>
            <person name="Thioye A."/>
            <person name="Gam Z.B.A."/>
            <person name="Mbengue M."/>
            <person name="Cayol J.L."/>
            <person name="Joseph-Bartoli M."/>
            <person name="Toure-Kane C."/>
            <person name="Labat M."/>
        </authorList>
    </citation>
    <scope>NUCLEOTIDE SEQUENCE [LARGE SCALE GENOMIC DNA]</scope>
    <source>
        <strain evidence="2 3">DSM 101509</strain>
    </source>
</reference>
<evidence type="ECO:0000313" key="3">
    <source>
        <dbReference type="Proteomes" id="UP000438699"/>
    </source>
</evidence>
<proteinExistence type="predicted"/>
<evidence type="ECO:0000313" key="2">
    <source>
        <dbReference type="EMBL" id="KAB1441088.1"/>
    </source>
</evidence>
<organism evidence="2 3">
    <name type="scientific">Pseudodesulfovibrio senegalensis</name>
    <dbReference type="NCBI Taxonomy" id="1721087"/>
    <lineage>
        <taxon>Bacteria</taxon>
        <taxon>Pseudomonadati</taxon>
        <taxon>Thermodesulfobacteriota</taxon>
        <taxon>Desulfovibrionia</taxon>
        <taxon>Desulfovibrionales</taxon>
        <taxon>Desulfovibrionaceae</taxon>
    </lineage>
</organism>
<dbReference type="SUPFAM" id="SSF55681">
    <property type="entry name" value="Class II aaRS and biotin synthetases"/>
    <property type="match status" value="1"/>
</dbReference>
<dbReference type="GO" id="GO:0005737">
    <property type="term" value="C:cytoplasm"/>
    <property type="evidence" value="ECO:0007669"/>
    <property type="project" value="TreeGrafter"/>
</dbReference>